<comment type="caution">
    <text evidence="2">The sequence shown here is derived from an EMBL/GenBank/DDBJ whole genome shotgun (WGS) entry which is preliminary data.</text>
</comment>
<dbReference type="Proteomes" id="UP000014107">
    <property type="component" value="Unassembled WGS sequence"/>
</dbReference>
<evidence type="ECO:0000313" key="4">
    <source>
        <dbReference type="Proteomes" id="UP000014107"/>
    </source>
</evidence>
<dbReference type="AlphaFoldDB" id="A0AAV3J3V1"/>
<gene>
    <name evidence="2" type="ORF">I570_01464</name>
    <name evidence="1" type="ORF">OMU_00421</name>
</gene>
<dbReference type="EMBL" id="AHYV01000005">
    <property type="protein sequence ID" value="EOT51092.1"/>
    <property type="molecule type" value="Genomic_DNA"/>
</dbReference>
<evidence type="ECO:0000313" key="1">
    <source>
        <dbReference type="EMBL" id="EOT51092.1"/>
    </source>
</evidence>
<evidence type="ECO:0000313" key="3">
    <source>
        <dbReference type="Proteomes" id="UP000014104"/>
    </source>
</evidence>
<reference evidence="1 3" key="1">
    <citation type="submission" date="2013-03" db="EMBL/GenBank/DDBJ databases">
        <title>The Genome Sequence of Enterococcus avium ATCC_14025 (Illumina only assembly).</title>
        <authorList>
            <consortium name="The Broad Institute Genomics Platform"/>
            <consortium name="The Broad Institute Genome Sequencing Center for Infectious Disease"/>
            <person name="Earl A."/>
            <person name="Russ C."/>
            <person name="Gilmore M."/>
            <person name="Surin D."/>
            <person name="Walker B."/>
            <person name="Young S."/>
            <person name="Zeng Q."/>
            <person name="Gargeya S."/>
            <person name="Fitzgerald M."/>
            <person name="Haas B."/>
            <person name="Abouelleil A."/>
            <person name="Allen A.W."/>
            <person name="Alvarado L."/>
            <person name="Arachchi H.M."/>
            <person name="Berlin A.M."/>
            <person name="Chapman S.B."/>
            <person name="Gainer-Dewar J."/>
            <person name="Goldberg J."/>
            <person name="Griggs A."/>
            <person name="Gujja S."/>
            <person name="Hansen M."/>
            <person name="Howarth C."/>
            <person name="Imamovic A."/>
            <person name="Ireland A."/>
            <person name="Larimer J."/>
            <person name="McCowan C."/>
            <person name="Murphy C."/>
            <person name="Pearson M."/>
            <person name="Poon T.W."/>
            <person name="Priest M."/>
            <person name="Roberts A."/>
            <person name="Saif S."/>
            <person name="Shea T."/>
            <person name="Sisk P."/>
            <person name="Sykes S."/>
            <person name="Wortman J."/>
            <person name="Nusbaum C."/>
            <person name="Birren B."/>
        </authorList>
    </citation>
    <scope>NUCLEOTIDE SEQUENCE [LARGE SCALE GENOMIC DNA]</scope>
    <source>
        <strain evidence="1 3">ATCC 14025</strain>
    </source>
</reference>
<name>A0AAV3J3V1_ENTAV</name>
<evidence type="ECO:0000313" key="2">
    <source>
        <dbReference type="EMBL" id="EOU23599.1"/>
    </source>
</evidence>
<protein>
    <submittedName>
        <fullName evidence="2">Uncharacterized protein</fullName>
    </submittedName>
</protein>
<dbReference type="EMBL" id="ASWL01000002">
    <property type="protein sequence ID" value="EOU23599.1"/>
    <property type="molecule type" value="Genomic_DNA"/>
</dbReference>
<reference evidence="2 4" key="2">
    <citation type="submission" date="2013-03" db="EMBL/GenBank/DDBJ databases">
        <title>The Genome Sequence of Enterococcus avium ATCC_14025 (PacBio/Illumina hybrid assembly).</title>
        <authorList>
            <consortium name="The Broad Institute Genomics Platform"/>
            <consortium name="The Broad Institute Genome Sequencing Center for Infectious Disease"/>
            <person name="Earl A."/>
            <person name="Russ C."/>
            <person name="Gilmore M."/>
            <person name="Surin D."/>
            <person name="Walker B."/>
            <person name="Young S."/>
            <person name="Zeng Q."/>
            <person name="Gargeya S."/>
            <person name="Fitzgerald M."/>
            <person name="Haas B."/>
            <person name="Abouelleil A."/>
            <person name="Allen A.W."/>
            <person name="Alvarado L."/>
            <person name="Arachchi H.M."/>
            <person name="Berlin A.M."/>
            <person name="Chapman S.B."/>
            <person name="Gainer-Dewar J."/>
            <person name="Goldberg J."/>
            <person name="Griggs A."/>
            <person name="Gujja S."/>
            <person name="Hansen M."/>
            <person name="Howarth C."/>
            <person name="Imamovic A."/>
            <person name="Ireland A."/>
            <person name="Larimer J."/>
            <person name="McCowan C."/>
            <person name="Murphy C."/>
            <person name="Pearson M."/>
            <person name="Poon T.W."/>
            <person name="Priest M."/>
            <person name="Roberts A."/>
            <person name="Saif S."/>
            <person name="Shea T."/>
            <person name="Sisk P."/>
            <person name="Sykes S."/>
            <person name="Wortman J."/>
            <person name="Nusbaum C."/>
            <person name="Birren B."/>
        </authorList>
    </citation>
    <scope>NUCLEOTIDE SEQUENCE [LARGE SCALE GENOMIC DNA]</scope>
    <source>
        <strain evidence="2 4">ATCC 14025</strain>
    </source>
</reference>
<dbReference type="Proteomes" id="UP000014104">
    <property type="component" value="Unassembled WGS sequence"/>
</dbReference>
<proteinExistence type="predicted"/>
<sequence length="36" mass="4050">MSFDYDTAMADPDNHVFINVTQSGAEDKPESMEGWN</sequence>
<accession>A0AAV3J3V1</accession>
<keyword evidence="3" id="KW-1185">Reference proteome</keyword>
<organism evidence="2 4">
    <name type="scientific">Enterococcus avium ATCC 14025</name>
    <dbReference type="NCBI Taxonomy" id="1140002"/>
    <lineage>
        <taxon>Bacteria</taxon>
        <taxon>Bacillati</taxon>
        <taxon>Bacillota</taxon>
        <taxon>Bacilli</taxon>
        <taxon>Lactobacillales</taxon>
        <taxon>Enterococcaceae</taxon>
        <taxon>Enterococcus</taxon>
    </lineage>
</organism>